<protein>
    <recommendedName>
        <fullName evidence="3">DUF2795 domain-containing protein</fullName>
    </recommendedName>
</protein>
<evidence type="ECO:0000313" key="1">
    <source>
        <dbReference type="EMBL" id="NIH79484.1"/>
    </source>
</evidence>
<comment type="caution">
    <text evidence="1">The sequence shown here is derived from an EMBL/GenBank/DDBJ whole genome shotgun (WGS) entry which is preliminary data.</text>
</comment>
<dbReference type="Proteomes" id="UP000754495">
    <property type="component" value="Unassembled WGS sequence"/>
</dbReference>
<sequence>MTIPDPDRLHALLSDVDFPCGRAELIRRATANGADDSVLGHLGAIPDSTYPDLDAVTSACSEIT</sequence>
<evidence type="ECO:0008006" key="3">
    <source>
        <dbReference type="Google" id="ProtNLM"/>
    </source>
</evidence>
<accession>A0ABX0SV20</accession>
<dbReference type="RefSeq" id="WP_208400085.1">
    <property type="nucleotide sequence ID" value="NZ_JAANOU010000001.1"/>
</dbReference>
<reference evidence="1 2" key="1">
    <citation type="submission" date="2020-03" db="EMBL/GenBank/DDBJ databases">
        <title>Sequencing the genomes of 1000 actinobacteria strains.</title>
        <authorList>
            <person name="Klenk H.-P."/>
        </authorList>
    </citation>
    <scope>NUCLEOTIDE SEQUENCE [LARGE SCALE GENOMIC DNA]</scope>
    <source>
        <strain evidence="1 2">DSM 45668</strain>
    </source>
</reference>
<proteinExistence type="predicted"/>
<dbReference type="InterPro" id="IPR021527">
    <property type="entry name" value="DUF2795"/>
</dbReference>
<dbReference type="EMBL" id="JAANOU010000001">
    <property type="protein sequence ID" value="NIH79484.1"/>
    <property type="molecule type" value="Genomic_DNA"/>
</dbReference>
<dbReference type="Pfam" id="PF11387">
    <property type="entry name" value="DUF2795"/>
    <property type="match status" value="1"/>
</dbReference>
<keyword evidence="2" id="KW-1185">Reference proteome</keyword>
<name>A0ABX0SV20_9PSEU</name>
<evidence type="ECO:0000313" key="2">
    <source>
        <dbReference type="Proteomes" id="UP000754495"/>
    </source>
</evidence>
<organism evidence="1 2">
    <name type="scientific">Amycolatopsis viridis</name>
    <dbReference type="NCBI Taxonomy" id="185678"/>
    <lineage>
        <taxon>Bacteria</taxon>
        <taxon>Bacillati</taxon>
        <taxon>Actinomycetota</taxon>
        <taxon>Actinomycetes</taxon>
        <taxon>Pseudonocardiales</taxon>
        <taxon>Pseudonocardiaceae</taxon>
        <taxon>Amycolatopsis</taxon>
    </lineage>
</organism>
<gene>
    <name evidence="1" type="ORF">FHX46_002014</name>
</gene>